<name>A0A6G9GRU0_9ACTN</name>
<dbReference type="PANTHER" id="PTHR33823:SF4">
    <property type="entry name" value="GENERAL STRESS PROTEIN 16O"/>
    <property type="match status" value="1"/>
</dbReference>
<dbReference type="InterPro" id="IPR000962">
    <property type="entry name" value="Znf_DskA_TraR"/>
</dbReference>
<evidence type="ECO:0000256" key="3">
    <source>
        <dbReference type="ARBA" id="ARBA00022833"/>
    </source>
</evidence>
<dbReference type="PROSITE" id="PS01102">
    <property type="entry name" value="ZF_DKSA_1"/>
    <property type="match status" value="1"/>
</dbReference>
<evidence type="ECO:0000313" key="8">
    <source>
        <dbReference type="EMBL" id="QIQ00935.1"/>
    </source>
</evidence>
<evidence type="ECO:0000313" key="9">
    <source>
        <dbReference type="Proteomes" id="UP000501179"/>
    </source>
</evidence>
<dbReference type="PANTHER" id="PTHR33823">
    <property type="entry name" value="RNA POLYMERASE-BINDING TRANSCRIPTION FACTOR DKSA-RELATED"/>
    <property type="match status" value="1"/>
</dbReference>
<organism evidence="8 9">
    <name type="scientific">Streptomyces liangshanensis</name>
    <dbReference type="NCBI Taxonomy" id="2717324"/>
    <lineage>
        <taxon>Bacteria</taxon>
        <taxon>Bacillati</taxon>
        <taxon>Actinomycetota</taxon>
        <taxon>Actinomycetes</taxon>
        <taxon>Kitasatosporales</taxon>
        <taxon>Streptomycetaceae</taxon>
        <taxon>Streptomyces</taxon>
    </lineage>
</organism>
<dbReference type="PROSITE" id="PS51128">
    <property type="entry name" value="ZF_DKSA_2"/>
    <property type="match status" value="1"/>
</dbReference>
<protein>
    <submittedName>
        <fullName evidence="8">Dksa/trar family transcriptional regulator</fullName>
    </submittedName>
</protein>
<evidence type="ECO:0000256" key="2">
    <source>
        <dbReference type="ARBA" id="ARBA00022771"/>
    </source>
</evidence>
<feature type="domain" description="Zinc finger DksA/TraR C4-type" evidence="7">
    <location>
        <begin position="96"/>
        <end position="128"/>
    </location>
</feature>
<dbReference type="Pfam" id="PF01258">
    <property type="entry name" value="zf-dskA_traR"/>
    <property type="match status" value="1"/>
</dbReference>
<keyword evidence="2" id="KW-0863">Zinc-finger</keyword>
<feature type="region of interest" description="Disordered" evidence="6">
    <location>
        <begin position="1"/>
        <end position="23"/>
    </location>
</feature>
<evidence type="ECO:0000256" key="5">
    <source>
        <dbReference type="SAM" id="Coils"/>
    </source>
</evidence>
<dbReference type="GO" id="GO:0008270">
    <property type="term" value="F:zinc ion binding"/>
    <property type="evidence" value="ECO:0007669"/>
    <property type="project" value="UniProtKB-KW"/>
</dbReference>
<dbReference type="AlphaFoldDB" id="A0A6G9GRU0"/>
<evidence type="ECO:0000259" key="7">
    <source>
        <dbReference type="Pfam" id="PF01258"/>
    </source>
</evidence>
<dbReference type="RefSeq" id="WP_167022037.1">
    <property type="nucleotide sequence ID" value="NZ_CP050177.1"/>
</dbReference>
<dbReference type="Gene3D" id="1.20.120.910">
    <property type="entry name" value="DksA, coiled-coil domain"/>
    <property type="match status" value="1"/>
</dbReference>
<dbReference type="InterPro" id="IPR020458">
    <property type="entry name" value="Znf_DskA_TraR_CS"/>
</dbReference>
<keyword evidence="3" id="KW-0862">Zinc</keyword>
<dbReference type="SUPFAM" id="SSF57716">
    <property type="entry name" value="Glucocorticoid receptor-like (DNA-binding domain)"/>
    <property type="match status" value="1"/>
</dbReference>
<dbReference type="EMBL" id="CP050177">
    <property type="protein sequence ID" value="QIQ00935.1"/>
    <property type="molecule type" value="Genomic_DNA"/>
</dbReference>
<proteinExistence type="predicted"/>
<keyword evidence="5" id="KW-0175">Coiled coil</keyword>
<dbReference type="Proteomes" id="UP000501179">
    <property type="component" value="Chromosome"/>
</dbReference>
<keyword evidence="9" id="KW-1185">Reference proteome</keyword>
<evidence type="ECO:0000256" key="1">
    <source>
        <dbReference type="ARBA" id="ARBA00022723"/>
    </source>
</evidence>
<sequence>MESGTSGSDAGGSPARRRAATEAIDEARAGSARLIESLTRLWDDVVEASALVANDDEHDPEGATVAFERAQLRDVLKQAHADLDALERAAERIRTGDYWICEHCGGPIAPERLVARPTARTCIGCAADAAAGGAAR</sequence>
<accession>A0A6G9GRU0</accession>
<keyword evidence="1" id="KW-0479">Metal-binding</keyword>
<dbReference type="KEGG" id="slia:HA039_00240"/>
<feature type="zinc finger region" description="dksA C4-type" evidence="4">
    <location>
        <begin position="101"/>
        <end position="125"/>
    </location>
</feature>
<gene>
    <name evidence="8" type="ORF">HA039_00240</name>
</gene>
<feature type="coiled-coil region" evidence="5">
    <location>
        <begin position="69"/>
        <end position="96"/>
    </location>
</feature>
<evidence type="ECO:0000256" key="6">
    <source>
        <dbReference type="SAM" id="MobiDB-lite"/>
    </source>
</evidence>
<reference evidence="8 9" key="1">
    <citation type="submission" date="2020-03" db="EMBL/GenBank/DDBJ databases">
        <title>A novel species.</title>
        <authorList>
            <person name="Gao J."/>
        </authorList>
    </citation>
    <scope>NUCLEOTIDE SEQUENCE [LARGE SCALE GENOMIC DNA]</scope>
    <source>
        <strain evidence="8 9">QMT-12</strain>
    </source>
</reference>
<evidence type="ECO:0000256" key="4">
    <source>
        <dbReference type="PROSITE-ProRule" id="PRU00510"/>
    </source>
</evidence>